<keyword evidence="15" id="KW-0813">Transport</keyword>
<dbReference type="GeneID" id="115458320"/>
<dbReference type="InterPro" id="IPR031622">
    <property type="entry name" value="Znf-SCNM1"/>
</dbReference>
<accession>A0A6P7WS99</accession>
<dbReference type="Pfam" id="PF15805">
    <property type="entry name" value="SCNM1_acidic"/>
    <property type="match status" value="1"/>
</dbReference>
<feature type="compositionally biased region" description="Low complexity" evidence="11">
    <location>
        <begin position="267"/>
        <end position="277"/>
    </location>
</feature>
<keyword evidence="15" id="KW-0407">Ion channel</keyword>
<feature type="domain" description="Sodium channel modifier 1 acidic C-terminal" evidence="13">
    <location>
        <begin position="224"/>
        <end position="267"/>
    </location>
</feature>
<dbReference type="FunCoup" id="A0A6P7WS99">
    <property type="interactions" value="2180"/>
</dbReference>
<keyword evidence="14" id="KW-1185">Reference proteome</keyword>
<keyword evidence="7" id="KW-0863">Zinc-finger</keyword>
<evidence type="ECO:0000256" key="1">
    <source>
        <dbReference type="ARBA" id="ARBA00004324"/>
    </source>
</evidence>
<dbReference type="GO" id="GO:0008270">
    <property type="term" value="F:zinc ion binding"/>
    <property type="evidence" value="ECO:0007669"/>
    <property type="project" value="UniProtKB-KW"/>
</dbReference>
<proteinExistence type="predicted"/>
<evidence type="ECO:0000256" key="4">
    <source>
        <dbReference type="ARBA" id="ARBA00022664"/>
    </source>
</evidence>
<comment type="subcellular location">
    <subcellularLocation>
        <location evidence="1">Nucleus speckle</location>
    </subcellularLocation>
    <subcellularLocation>
        <location evidence="2">Nucleus</location>
        <location evidence="2">Nucleoplasm</location>
    </subcellularLocation>
</comment>
<dbReference type="InParanoid" id="A0A6P7WS99"/>
<sequence length="298" mass="32914">MSFKREGDDGSQLNVLKKRRVADLLASFIPEEEALLLKNGRYACTVCAQRPVFDTLDMLAVHRTGKKHIASLQRFYGKKQDHEREVQKRQQLEFLKAEEAGGQVPADPAPLLIQTRRIAHHALLKATPYNSCCRRSRSEDSGGKTEASAVSATCESPQPGLRLEIRGEEAAGVEGSPGRKLPGYQSKSSGSTTDSRKERAWKMKRQKAGKATPATEAETAGSDQRGAMEHYLLLRSSGWIQDSSGKWMKDENVEFDSDEEQPPAFQPPGFLGAPAPALDDEEKRCRTRTSDTGCKEVP</sequence>
<dbReference type="InterPro" id="IPR033570">
    <property type="entry name" value="SCNM1"/>
</dbReference>
<dbReference type="AlphaFoldDB" id="A0A6P7WS99"/>
<evidence type="ECO:0000256" key="11">
    <source>
        <dbReference type="SAM" id="MobiDB-lite"/>
    </source>
</evidence>
<dbReference type="CTD" id="79005"/>
<keyword evidence="9" id="KW-0508">mRNA splicing</keyword>
<evidence type="ECO:0000256" key="3">
    <source>
        <dbReference type="ARBA" id="ARBA00020620"/>
    </source>
</evidence>
<keyword evidence="6" id="KW-0747">Spliceosome</keyword>
<reference evidence="15" key="1">
    <citation type="submission" date="2025-08" db="UniProtKB">
        <authorList>
            <consortium name="RefSeq"/>
        </authorList>
    </citation>
    <scope>IDENTIFICATION</scope>
</reference>
<evidence type="ECO:0000256" key="7">
    <source>
        <dbReference type="ARBA" id="ARBA00022771"/>
    </source>
</evidence>
<dbReference type="PANTHER" id="PTHR32297:SF1">
    <property type="entry name" value="SODIUM CHANNEL MODIFIER 1"/>
    <property type="match status" value="1"/>
</dbReference>
<evidence type="ECO:0000256" key="5">
    <source>
        <dbReference type="ARBA" id="ARBA00022723"/>
    </source>
</evidence>
<keyword evidence="5" id="KW-0479">Metal-binding</keyword>
<feature type="region of interest" description="Disordered" evidence="11">
    <location>
        <begin position="252"/>
        <end position="298"/>
    </location>
</feature>
<keyword evidence="4" id="KW-0507">mRNA processing</keyword>
<keyword evidence="10" id="KW-0539">Nucleus</keyword>
<gene>
    <name evidence="15" type="primary">SCNM1</name>
</gene>
<evidence type="ECO:0000256" key="6">
    <source>
        <dbReference type="ARBA" id="ARBA00022728"/>
    </source>
</evidence>
<dbReference type="Proteomes" id="UP000515156">
    <property type="component" value="Chromosome 14"/>
</dbReference>
<dbReference type="PANTHER" id="PTHR32297">
    <property type="entry name" value="SODIUM CHANNEL MODIFIER 1"/>
    <property type="match status" value="1"/>
</dbReference>
<dbReference type="OrthoDB" id="1924550at2759"/>
<evidence type="ECO:0000256" key="10">
    <source>
        <dbReference type="ARBA" id="ARBA00023242"/>
    </source>
</evidence>
<evidence type="ECO:0000256" key="8">
    <source>
        <dbReference type="ARBA" id="ARBA00022833"/>
    </source>
</evidence>
<evidence type="ECO:0000313" key="14">
    <source>
        <dbReference type="Proteomes" id="UP000515156"/>
    </source>
</evidence>
<dbReference type="InterPro" id="IPR031625">
    <property type="entry name" value="SCNM1_acidic"/>
</dbReference>
<keyword evidence="15" id="KW-0406">Ion transport</keyword>
<name>A0A6P7WS99_9AMPH</name>
<evidence type="ECO:0000256" key="2">
    <source>
        <dbReference type="ARBA" id="ARBA00004642"/>
    </source>
</evidence>
<dbReference type="GO" id="GO:0034220">
    <property type="term" value="P:monoatomic ion transmembrane transport"/>
    <property type="evidence" value="ECO:0007669"/>
    <property type="project" value="UniProtKB-KW"/>
</dbReference>
<protein>
    <recommendedName>
        <fullName evidence="3">Sodium channel modifier 1</fullName>
    </recommendedName>
</protein>
<dbReference type="GO" id="GO:0006397">
    <property type="term" value="P:mRNA processing"/>
    <property type="evidence" value="ECO:0007669"/>
    <property type="project" value="UniProtKB-KW"/>
</dbReference>
<organism evidence="14 15">
    <name type="scientific">Microcaecilia unicolor</name>
    <dbReference type="NCBI Taxonomy" id="1415580"/>
    <lineage>
        <taxon>Eukaryota</taxon>
        <taxon>Metazoa</taxon>
        <taxon>Chordata</taxon>
        <taxon>Craniata</taxon>
        <taxon>Vertebrata</taxon>
        <taxon>Euteleostomi</taxon>
        <taxon>Amphibia</taxon>
        <taxon>Gymnophiona</taxon>
        <taxon>Siphonopidae</taxon>
        <taxon>Microcaecilia</taxon>
    </lineage>
</organism>
<evidence type="ECO:0000256" key="9">
    <source>
        <dbReference type="ARBA" id="ARBA00023187"/>
    </source>
</evidence>
<keyword evidence="8" id="KW-0862">Zinc</keyword>
<feature type="region of interest" description="Disordered" evidence="11">
    <location>
        <begin position="133"/>
        <end position="223"/>
    </location>
</feature>
<evidence type="ECO:0000259" key="12">
    <source>
        <dbReference type="Pfam" id="PF15803"/>
    </source>
</evidence>
<feature type="domain" description="Sodium channel modifier 1 zinc-finger" evidence="12">
    <location>
        <begin position="44"/>
        <end position="70"/>
    </location>
</feature>
<dbReference type="Pfam" id="PF15803">
    <property type="entry name" value="zf-SCNM1"/>
    <property type="match status" value="1"/>
</dbReference>
<evidence type="ECO:0000259" key="13">
    <source>
        <dbReference type="Pfam" id="PF15805"/>
    </source>
</evidence>
<dbReference type="GO" id="GO:0005681">
    <property type="term" value="C:spliceosomal complex"/>
    <property type="evidence" value="ECO:0007669"/>
    <property type="project" value="UniProtKB-KW"/>
</dbReference>
<dbReference type="RefSeq" id="XP_030044061.1">
    <property type="nucleotide sequence ID" value="XM_030188201.1"/>
</dbReference>
<dbReference type="GO" id="GO:0016607">
    <property type="term" value="C:nuclear speck"/>
    <property type="evidence" value="ECO:0007669"/>
    <property type="project" value="UniProtKB-SubCell"/>
</dbReference>
<dbReference type="KEGG" id="muo:115458320"/>
<evidence type="ECO:0000313" key="15">
    <source>
        <dbReference type="RefSeq" id="XP_030044061.1"/>
    </source>
</evidence>
<dbReference type="GO" id="GO:0008380">
    <property type="term" value="P:RNA splicing"/>
    <property type="evidence" value="ECO:0007669"/>
    <property type="project" value="UniProtKB-KW"/>
</dbReference>